<evidence type="ECO:0000313" key="2">
    <source>
        <dbReference type="EMBL" id="CAG8684123.1"/>
    </source>
</evidence>
<name>A0A9N9EKT7_9GLOM</name>
<feature type="compositionally biased region" description="Polar residues" evidence="1">
    <location>
        <begin position="264"/>
        <end position="278"/>
    </location>
</feature>
<dbReference type="Proteomes" id="UP000789405">
    <property type="component" value="Unassembled WGS sequence"/>
</dbReference>
<feature type="region of interest" description="Disordered" evidence="1">
    <location>
        <begin position="260"/>
        <end position="279"/>
    </location>
</feature>
<dbReference type="AlphaFoldDB" id="A0A9N9EKT7"/>
<organism evidence="2 3">
    <name type="scientific">Dentiscutata erythropus</name>
    <dbReference type="NCBI Taxonomy" id="1348616"/>
    <lineage>
        <taxon>Eukaryota</taxon>
        <taxon>Fungi</taxon>
        <taxon>Fungi incertae sedis</taxon>
        <taxon>Mucoromycota</taxon>
        <taxon>Glomeromycotina</taxon>
        <taxon>Glomeromycetes</taxon>
        <taxon>Diversisporales</taxon>
        <taxon>Gigasporaceae</taxon>
        <taxon>Dentiscutata</taxon>
    </lineage>
</organism>
<gene>
    <name evidence="2" type="ORF">DERYTH_LOCUS11988</name>
</gene>
<dbReference type="OrthoDB" id="2429285at2759"/>
<evidence type="ECO:0000256" key="1">
    <source>
        <dbReference type="SAM" id="MobiDB-lite"/>
    </source>
</evidence>
<comment type="caution">
    <text evidence="2">The sequence shown here is derived from an EMBL/GenBank/DDBJ whole genome shotgun (WGS) entry which is preliminary data.</text>
</comment>
<dbReference type="EMBL" id="CAJVPY010007685">
    <property type="protein sequence ID" value="CAG8684123.1"/>
    <property type="molecule type" value="Genomic_DNA"/>
</dbReference>
<keyword evidence="3" id="KW-1185">Reference proteome</keyword>
<accession>A0A9N9EKT7</accession>
<protein>
    <submittedName>
        <fullName evidence="2">21073_t:CDS:1</fullName>
    </submittedName>
</protein>
<proteinExistence type="predicted"/>
<feature type="non-terminal residue" evidence="2">
    <location>
        <position position="331"/>
    </location>
</feature>
<evidence type="ECO:0000313" key="3">
    <source>
        <dbReference type="Proteomes" id="UP000789405"/>
    </source>
</evidence>
<sequence length="331" mass="38050">MVWLSQDAKLDEVRKELMKSERSDHQMGSNCRFLYYSRKKAEIEPDDESKYDLLEIVESADNEYTLYIIQDKNKWRKSLGDGATWKIIGYDEIYSLFELLSESLQRKVLGVLGHKILKAKIEEIEFNLEPKKAYIYQLSPHIKEIKNIGECNILASIASENGNVFSLYVDHMNNDQDRPVIVINHIQGNESKLAKAFSTLMLKKAVKIKLCWIIIGSLTSFNFNTQYPLTLKSGKYTATGHKTDKCGKFGTCVLEPTSNKKSDSINNTNTGKSTNPTHHNIYYNPKDSTYAIGNYFSSLQESAYLFIYDITNRKKVTDESVLQRLALYNWQ</sequence>
<reference evidence="2" key="1">
    <citation type="submission" date="2021-06" db="EMBL/GenBank/DDBJ databases">
        <authorList>
            <person name="Kallberg Y."/>
            <person name="Tangrot J."/>
            <person name="Rosling A."/>
        </authorList>
    </citation>
    <scope>NUCLEOTIDE SEQUENCE</scope>
    <source>
        <strain evidence="2">MA453B</strain>
    </source>
</reference>